<evidence type="ECO:0000256" key="3">
    <source>
        <dbReference type="ARBA" id="ARBA00022473"/>
    </source>
</evidence>
<evidence type="ECO:0000256" key="2">
    <source>
        <dbReference type="ARBA" id="ARBA00006911"/>
    </source>
</evidence>
<evidence type="ECO:0000256" key="11">
    <source>
        <dbReference type="SAM" id="MobiDB-lite"/>
    </source>
</evidence>
<dbReference type="GO" id="GO:0005634">
    <property type="term" value="C:nucleus"/>
    <property type="evidence" value="ECO:0007669"/>
    <property type="project" value="UniProtKB-SubCell"/>
</dbReference>
<comment type="subcellular location">
    <subcellularLocation>
        <location evidence="1">Nucleus</location>
    </subcellularLocation>
</comment>
<evidence type="ECO:0000256" key="1">
    <source>
        <dbReference type="ARBA" id="ARBA00004123"/>
    </source>
</evidence>
<dbReference type="GO" id="GO:0046872">
    <property type="term" value="F:metal ion binding"/>
    <property type="evidence" value="ECO:0007669"/>
    <property type="project" value="UniProtKB-KW"/>
</dbReference>
<dbReference type="PANTHER" id="PTHR31604">
    <property type="entry name" value="PROTEIN LATERAL ROOT PRIMORDIUM 1"/>
    <property type="match status" value="1"/>
</dbReference>
<dbReference type="EMBL" id="JAJSOW010000101">
    <property type="protein sequence ID" value="KAI9180191.1"/>
    <property type="molecule type" value="Genomic_DNA"/>
</dbReference>
<keyword evidence="9" id="KW-0539">Nucleus</keyword>
<sequence length="115" mass="12716">MTRQGGELLGGGGGGGGGSSSSSSTRCADCGNQAKKNCVYMRCRTCCKRKDFQCPTHIKSTWIPAYRRRHHNNQYQHQHQLVQQQQQHQQGLLHSSTAYNSNPKRLRGNPSSSGN</sequence>
<evidence type="ECO:0000256" key="5">
    <source>
        <dbReference type="ARBA" id="ARBA00022833"/>
    </source>
</evidence>
<dbReference type="GO" id="GO:0009851">
    <property type="term" value="P:auxin biosynthetic process"/>
    <property type="evidence" value="ECO:0007669"/>
    <property type="project" value="UniProtKB-KW"/>
</dbReference>
<keyword evidence="13" id="KW-1185">Reference proteome</keyword>
<gene>
    <name evidence="12" type="ORF">LWI28_002138</name>
</gene>
<feature type="region of interest" description="Disordered" evidence="11">
    <location>
        <begin position="1"/>
        <end position="29"/>
    </location>
</feature>
<evidence type="ECO:0000256" key="10">
    <source>
        <dbReference type="ARBA" id="ARBA00023294"/>
    </source>
</evidence>
<keyword evidence="4" id="KW-0479">Metal-binding</keyword>
<feature type="compositionally biased region" description="Gly residues" evidence="11">
    <location>
        <begin position="7"/>
        <end position="19"/>
    </location>
</feature>
<accession>A0AAD5IX45</accession>
<dbReference type="PANTHER" id="PTHR31604:SF4">
    <property type="entry name" value="PROTEIN SHORT INTERNODES"/>
    <property type="match status" value="1"/>
</dbReference>
<evidence type="ECO:0000256" key="7">
    <source>
        <dbReference type="ARBA" id="ARBA00023125"/>
    </source>
</evidence>
<dbReference type="NCBIfam" id="TIGR01623">
    <property type="entry name" value="put_zinc_LRP1"/>
    <property type="match status" value="1"/>
</dbReference>
<dbReference type="AlphaFoldDB" id="A0AAD5IX45"/>
<dbReference type="GO" id="GO:0003700">
    <property type="term" value="F:DNA-binding transcription factor activity"/>
    <property type="evidence" value="ECO:0007669"/>
    <property type="project" value="InterPro"/>
</dbReference>
<keyword evidence="10" id="KW-0927">Auxin signaling pathway</keyword>
<name>A0AAD5IX45_ACENE</name>
<dbReference type="GO" id="GO:0045893">
    <property type="term" value="P:positive regulation of DNA-templated transcription"/>
    <property type="evidence" value="ECO:0007669"/>
    <property type="project" value="TreeGrafter"/>
</dbReference>
<comment type="similarity">
    <text evidence="2">Belongs to the SHI protein family.</text>
</comment>
<organism evidence="12 13">
    <name type="scientific">Acer negundo</name>
    <name type="common">Box elder</name>
    <dbReference type="NCBI Taxonomy" id="4023"/>
    <lineage>
        <taxon>Eukaryota</taxon>
        <taxon>Viridiplantae</taxon>
        <taxon>Streptophyta</taxon>
        <taxon>Embryophyta</taxon>
        <taxon>Tracheophyta</taxon>
        <taxon>Spermatophyta</taxon>
        <taxon>Magnoliopsida</taxon>
        <taxon>eudicotyledons</taxon>
        <taxon>Gunneridae</taxon>
        <taxon>Pentapetalae</taxon>
        <taxon>rosids</taxon>
        <taxon>malvids</taxon>
        <taxon>Sapindales</taxon>
        <taxon>Sapindaceae</taxon>
        <taxon>Hippocastanoideae</taxon>
        <taxon>Acereae</taxon>
        <taxon>Acer</taxon>
    </lineage>
</organism>
<dbReference type="GO" id="GO:0003677">
    <property type="term" value="F:DNA binding"/>
    <property type="evidence" value="ECO:0007669"/>
    <property type="project" value="UniProtKB-KW"/>
</dbReference>
<proteinExistence type="inferred from homology"/>
<evidence type="ECO:0000256" key="6">
    <source>
        <dbReference type="ARBA" id="ARBA00023070"/>
    </source>
</evidence>
<dbReference type="Pfam" id="PF05142">
    <property type="entry name" value="DUF702"/>
    <property type="match status" value="1"/>
</dbReference>
<reference evidence="12" key="2">
    <citation type="submission" date="2023-02" db="EMBL/GenBank/DDBJ databases">
        <authorList>
            <person name="Swenson N.G."/>
            <person name="Wegrzyn J.L."/>
            <person name="Mcevoy S.L."/>
        </authorList>
    </citation>
    <scope>NUCLEOTIDE SEQUENCE</scope>
    <source>
        <strain evidence="12">91603</strain>
        <tissue evidence="12">Leaf</tissue>
    </source>
</reference>
<reference evidence="12" key="1">
    <citation type="journal article" date="2022" name="Plant J.">
        <title>Strategies of tolerance reflected in two North American maple genomes.</title>
        <authorList>
            <person name="McEvoy S.L."/>
            <person name="Sezen U.U."/>
            <person name="Trouern-Trend A."/>
            <person name="McMahon S.M."/>
            <person name="Schaberg P.G."/>
            <person name="Yang J."/>
            <person name="Wegrzyn J.L."/>
            <person name="Swenson N.G."/>
        </authorList>
    </citation>
    <scope>NUCLEOTIDE SEQUENCE</scope>
    <source>
        <strain evidence="12">91603</strain>
    </source>
</reference>
<keyword evidence="8" id="KW-0010">Activator</keyword>
<evidence type="ECO:0000313" key="12">
    <source>
        <dbReference type="EMBL" id="KAI9180191.1"/>
    </source>
</evidence>
<protein>
    <recommendedName>
        <fullName evidence="14">SHI</fullName>
    </recommendedName>
</protein>
<keyword evidence="7" id="KW-0238">DNA-binding</keyword>
<evidence type="ECO:0000256" key="9">
    <source>
        <dbReference type="ARBA" id="ARBA00023242"/>
    </source>
</evidence>
<evidence type="ECO:0000313" key="13">
    <source>
        <dbReference type="Proteomes" id="UP001064489"/>
    </source>
</evidence>
<keyword evidence="6" id="KW-0073">Auxin biosynthesis</keyword>
<evidence type="ECO:0008006" key="14">
    <source>
        <dbReference type="Google" id="ProtNLM"/>
    </source>
</evidence>
<feature type="region of interest" description="Disordered" evidence="11">
    <location>
        <begin position="68"/>
        <end position="115"/>
    </location>
</feature>
<evidence type="ECO:0000256" key="4">
    <source>
        <dbReference type="ARBA" id="ARBA00022723"/>
    </source>
</evidence>
<dbReference type="Proteomes" id="UP001064489">
    <property type="component" value="Chromosome 4"/>
</dbReference>
<feature type="compositionally biased region" description="Low complexity" evidence="11">
    <location>
        <begin position="73"/>
        <end position="94"/>
    </location>
</feature>
<dbReference type="InterPro" id="IPR006510">
    <property type="entry name" value="Znf_LRP1"/>
</dbReference>
<feature type="compositionally biased region" description="Polar residues" evidence="11">
    <location>
        <begin position="95"/>
        <end position="115"/>
    </location>
</feature>
<keyword evidence="5" id="KW-0862">Zinc</keyword>
<dbReference type="InterPro" id="IPR007818">
    <property type="entry name" value="SHI"/>
</dbReference>
<keyword evidence="3" id="KW-0217">Developmental protein</keyword>
<dbReference type="GO" id="GO:0009734">
    <property type="term" value="P:auxin-activated signaling pathway"/>
    <property type="evidence" value="ECO:0007669"/>
    <property type="project" value="UniProtKB-KW"/>
</dbReference>
<comment type="caution">
    <text evidence="12">The sequence shown here is derived from an EMBL/GenBank/DDBJ whole genome shotgun (WGS) entry which is preliminary data.</text>
</comment>
<evidence type="ECO:0000256" key="8">
    <source>
        <dbReference type="ARBA" id="ARBA00023159"/>
    </source>
</evidence>